<dbReference type="InterPro" id="IPR011042">
    <property type="entry name" value="6-blade_b-propeller_TolB-like"/>
</dbReference>
<dbReference type="Proteomes" id="UP001159405">
    <property type="component" value="Unassembled WGS sequence"/>
</dbReference>
<name>A0ABN8RL11_9CNID</name>
<reference evidence="1 2" key="1">
    <citation type="submission" date="2022-05" db="EMBL/GenBank/DDBJ databases">
        <authorList>
            <consortium name="Genoscope - CEA"/>
            <person name="William W."/>
        </authorList>
    </citation>
    <scope>NUCLEOTIDE SEQUENCE [LARGE SCALE GENOMIC DNA]</scope>
</reference>
<evidence type="ECO:0000313" key="2">
    <source>
        <dbReference type="Proteomes" id="UP001159405"/>
    </source>
</evidence>
<accession>A0ABN8RL11</accession>
<organism evidence="1 2">
    <name type="scientific">Porites lobata</name>
    <dbReference type="NCBI Taxonomy" id="104759"/>
    <lineage>
        <taxon>Eukaryota</taxon>
        <taxon>Metazoa</taxon>
        <taxon>Cnidaria</taxon>
        <taxon>Anthozoa</taxon>
        <taxon>Hexacorallia</taxon>
        <taxon>Scleractinia</taxon>
        <taxon>Fungiina</taxon>
        <taxon>Poritidae</taxon>
        <taxon>Porites</taxon>
    </lineage>
</organism>
<comment type="caution">
    <text evidence="1">The sequence shown here is derived from an EMBL/GenBank/DDBJ whole genome shotgun (WGS) entry which is preliminary data.</text>
</comment>
<gene>
    <name evidence="1" type="ORF">PLOB_00021190</name>
</gene>
<sequence length="452" mass="50919">MDPRSALFDFSVALLVDKDRVEGRQLKESDIRQEIDYVKLQLNGLVRSYLLSSITYYSEGVLHLFKLKSSSNKDEMENAAYARSLTNPMTNVSQTLKDLRLSNLDEGEKRALKSAKKAFENARKKAIDAFNNETLPIFDRIKAMAVRVAATMLANIEHPEDALIVCLKCLEELHSVKEIQENFSLEIRRRKMRHEEWDNSVSIFEISPDRLLRQISIGEESSVVDVAIGGQDDVYVLLELNAKTERARFKIFVFDEEGNKKKDFLLREKTEDVSKMALNNNKIFVLTKVFEIPGGAVDVYDCDGQFSGLRIGEETLNCPQDICSTNDGRVVVLDRDDQCVMSAQMFNTINGQHIDNDLLESVEKEEKTIKKLRSSIACHQVSNYVVIAFPSETDQEPVRILKYDMSDGTLLPSVHLPMNGQVSTRGVAITSQGRIAVGLLDKDGGDSKVLLV</sequence>
<protein>
    <submittedName>
        <fullName evidence="1">Uncharacterized protein</fullName>
    </submittedName>
</protein>
<keyword evidence="2" id="KW-1185">Reference proteome</keyword>
<dbReference type="EMBL" id="CALNXK010000248">
    <property type="protein sequence ID" value="CAH3178982.1"/>
    <property type="molecule type" value="Genomic_DNA"/>
</dbReference>
<dbReference type="Gene3D" id="2.120.10.30">
    <property type="entry name" value="TolB, C-terminal domain"/>
    <property type="match status" value="1"/>
</dbReference>
<dbReference type="SUPFAM" id="SSF101898">
    <property type="entry name" value="NHL repeat"/>
    <property type="match status" value="1"/>
</dbReference>
<evidence type="ECO:0000313" key="1">
    <source>
        <dbReference type="EMBL" id="CAH3178982.1"/>
    </source>
</evidence>
<proteinExistence type="predicted"/>